<dbReference type="InterPro" id="IPR001126">
    <property type="entry name" value="UmuC"/>
</dbReference>
<keyword evidence="1" id="KW-0227">DNA damage</keyword>
<gene>
    <name evidence="3" type="ORF">B7R25_07840</name>
</gene>
<dbReference type="RefSeq" id="WP_116418383.1">
    <property type="nucleotide sequence ID" value="NZ_NBXC01000014.1"/>
</dbReference>
<proteinExistence type="predicted"/>
<dbReference type="InterPro" id="IPR050356">
    <property type="entry name" value="SulA_CellDiv_inhibitor"/>
</dbReference>
<accession>A0A3E0WD87</accession>
<dbReference type="Pfam" id="PF00817">
    <property type="entry name" value="IMS"/>
    <property type="match status" value="1"/>
</dbReference>
<dbReference type="AlphaFoldDB" id="A0A3E0WD87"/>
<sequence length="555" mass="59447">MTLIENTAVRHSQATRTMVLWCPDWPVRALAQFEGIPVEERIALVEHGVVFACSASARAEGVRRGQRIREAQAACVDLMAFDYDPALDYRSFEPVALAVEELMPGVQLLRPGMCALAARGPARYYGGERAAAGVLLTALVGLGVEDARITVADGRFAAEQLARMPGETGIRIVEAGGSPQFLADHPIEAVGDSNLSMLLRRLGLTTLGSFAALDFRDVRARFGETGVYAHTLASGRDVRRVVPRLPPQLRDIEVAFEPPLDRVDQITFAFRTAAERFVDELTSALLVCTSIRVELHTDNGLVHDRGWGHPRWFSANDVLDRIRWQVQGRTGAGAGALTSAISRVRVLPEGLDSIGNYETGLWGSTPDDRIHHGLSRVQSLLGHGAVMTAVIAGGRGVVERQVMIPWGDPRGGAGDEHPWPGSIPLPAPSTVFEKPRAVTVQGHDGGPVDVTDRGSLTCVPALFAVSDAGAGVGRVAGAGGMGGGAAHGGGAGGGLAAVERQQPIAAWAGPWPVYERWWDQAVARSFHRFQVVDASGTAWLLALHEHGWWAEARYD</sequence>
<reference evidence="3 4" key="1">
    <citation type="submission" date="2017-04" db="EMBL/GenBank/DDBJ databases">
        <title>Comparative genome analysis of Subtercola boreus.</title>
        <authorList>
            <person name="Cho Y.-J."/>
            <person name="Cho A."/>
            <person name="Kim O.-S."/>
            <person name="Lee J.-I."/>
        </authorList>
    </citation>
    <scope>NUCLEOTIDE SEQUENCE [LARGE SCALE GENOMIC DNA]</scope>
    <source>
        <strain evidence="3 4">P28004</strain>
    </source>
</reference>
<dbReference type="EMBL" id="NBXE01000019">
    <property type="protein sequence ID" value="RFA27624.1"/>
    <property type="molecule type" value="Genomic_DNA"/>
</dbReference>
<name>A0A3E0WD87_9MICO</name>
<dbReference type="Gene3D" id="3.40.1170.60">
    <property type="match status" value="1"/>
</dbReference>
<evidence type="ECO:0000313" key="4">
    <source>
        <dbReference type="Proteomes" id="UP000257080"/>
    </source>
</evidence>
<comment type="caution">
    <text evidence="3">The sequence shown here is derived from an EMBL/GenBank/DDBJ whole genome shotgun (WGS) entry which is preliminary data.</text>
</comment>
<dbReference type="InterPro" id="IPR043502">
    <property type="entry name" value="DNA/RNA_pol_sf"/>
</dbReference>
<organism evidence="3 4">
    <name type="scientific">Subtercola boreus</name>
    <dbReference type="NCBI Taxonomy" id="120213"/>
    <lineage>
        <taxon>Bacteria</taxon>
        <taxon>Bacillati</taxon>
        <taxon>Actinomycetota</taxon>
        <taxon>Actinomycetes</taxon>
        <taxon>Micrococcales</taxon>
        <taxon>Microbacteriaceae</taxon>
        <taxon>Subtercola</taxon>
    </lineage>
</organism>
<dbReference type="Proteomes" id="UP000257080">
    <property type="component" value="Unassembled WGS sequence"/>
</dbReference>
<evidence type="ECO:0000256" key="1">
    <source>
        <dbReference type="ARBA" id="ARBA00022763"/>
    </source>
</evidence>
<feature type="domain" description="UmuC" evidence="2">
    <location>
        <begin position="46"/>
        <end position="87"/>
    </location>
</feature>
<dbReference type="CDD" id="cd03468">
    <property type="entry name" value="PolY_like"/>
    <property type="match status" value="1"/>
</dbReference>
<protein>
    <submittedName>
        <fullName evidence="3">DNA polymerase</fullName>
    </submittedName>
</protein>
<evidence type="ECO:0000313" key="3">
    <source>
        <dbReference type="EMBL" id="RFA27624.1"/>
    </source>
</evidence>
<evidence type="ECO:0000259" key="2">
    <source>
        <dbReference type="Pfam" id="PF00817"/>
    </source>
</evidence>
<dbReference type="PANTHER" id="PTHR35369">
    <property type="entry name" value="BLR3025 PROTEIN-RELATED"/>
    <property type="match status" value="1"/>
</dbReference>
<dbReference type="PANTHER" id="PTHR35369:SF2">
    <property type="entry name" value="BLR3025 PROTEIN"/>
    <property type="match status" value="1"/>
</dbReference>
<dbReference type="OrthoDB" id="5244088at2"/>
<dbReference type="SUPFAM" id="SSF56672">
    <property type="entry name" value="DNA/RNA polymerases"/>
    <property type="match status" value="1"/>
</dbReference>
<dbReference type="GO" id="GO:0006281">
    <property type="term" value="P:DNA repair"/>
    <property type="evidence" value="ECO:0007669"/>
    <property type="project" value="InterPro"/>
</dbReference>